<dbReference type="InterPro" id="IPR024496">
    <property type="entry name" value="Spore_germ_GerPE"/>
</dbReference>
<sequence length="128" mass="14732">MSNKRLSDVKTIRIHSIAYSSIFNIGDSNNANPRSKIIALQQEGAIFNDAYDVQFEDYPIFQLQPNWPNGRRNVKMRSRHHSNTIRVGNVYINGASQSGIIQVGSLKHIHSDSRVKHFRRIRSEKEEI</sequence>
<dbReference type="STRING" id="930131.SAMN05216389_10614"/>
<dbReference type="AlphaFoldDB" id="A0A1I0C5M1"/>
<dbReference type="Proteomes" id="UP000198618">
    <property type="component" value="Unassembled WGS sequence"/>
</dbReference>
<evidence type="ECO:0000313" key="1">
    <source>
        <dbReference type="EMBL" id="SET14050.1"/>
    </source>
</evidence>
<accession>A0A1I0C5M1</accession>
<organism evidence="1 2">
    <name type="scientific">Oceanobacillus limi</name>
    <dbReference type="NCBI Taxonomy" id="930131"/>
    <lineage>
        <taxon>Bacteria</taxon>
        <taxon>Bacillati</taxon>
        <taxon>Bacillota</taxon>
        <taxon>Bacilli</taxon>
        <taxon>Bacillales</taxon>
        <taxon>Bacillaceae</taxon>
        <taxon>Oceanobacillus</taxon>
    </lineage>
</organism>
<dbReference type="EMBL" id="FOHE01000006">
    <property type="protein sequence ID" value="SET14050.1"/>
    <property type="molecule type" value="Genomic_DNA"/>
</dbReference>
<dbReference type="RefSeq" id="WP_170840711.1">
    <property type="nucleotide sequence ID" value="NZ_FOHE01000006.1"/>
</dbReference>
<proteinExistence type="predicted"/>
<dbReference type="Pfam" id="PF10970">
    <property type="entry name" value="GerPE"/>
    <property type="match status" value="1"/>
</dbReference>
<keyword evidence="2" id="KW-1185">Reference proteome</keyword>
<name>A0A1I0C5M1_9BACI</name>
<protein>
    <submittedName>
        <fullName evidence="1">Spore germination protein PE</fullName>
    </submittedName>
</protein>
<reference evidence="1 2" key="1">
    <citation type="submission" date="2016-10" db="EMBL/GenBank/DDBJ databases">
        <authorList>
            <person name="de Groot N.N."/>
        </authorList>
    </citation>
    <scope>NUCLEOTIDE SEQUENCE [LARGE SCALE GENOMIC DNA]</scope>
    <source>
        <strain evidence="1 2">IBRC-M 10780</strain>
    </source>
</reference>
<gene>
    <name evidence="1" type="ORF">SAMN05216389_10614</name>
</gene>
<evidence type="ECO:0000313" key="2">
    <source>
        <dbReference type="Proteomes" id="UP000198618"/>
    </source>
</evidence>